<dbReference type="STRING" id="57577.A0A2K3JMG9"/>
<dbReference type="Proteomes" id="UP000236291">
    <property type="component" value="Unassembled WGS sequence"/>
</dbReference>
<dbReference type="PANTHER" id="PTHR46890">
    <property type="entry name" value="NON-LTR RETROLELEMENT REVERSE TRANSCRIPTASE-LIKE PROTEIN-RELATED"/>
    <property type="match status" value="1"/>
</dbReference>
<dbReference type="PANTHER" id="PTHR46890:SF28">
    <property type="entry name" value="REVERSE TRANSCRIPTASE DOMAIN-CONTAINING PROTEIN"/>
    <property type="match status" value="1"/>
</dbReference>
<evidence type="ECO:0000259" key="1">
    <source>
        <dbReference type="Pfam" id="PF00078"/>
    </source>
</evidence>
<evidence type="ECO:0000313" key="3">
    <source>
        <dbReference type="Proteomes" id="UP000236291"/>
    </source>
</evidence>
<comment type="caution">
    <text evidence="2">The sequence shown here is derived from an EMBL/GenBank/DDBJ whole genome shotgun (WGS) entry which is preliminary data.</text>
</comment>
<sequence length="327" mass="36947">RLVNEVWSNPVNGCPMYILAQKLKSLKAAFKSWNIHTFGNVKARVDSCMKEVEAIQQQISLEGYSDDLHNIEIGAQSNLQQALQFEESFWKQKSSINWFTYGDRNTAFFHRMAKIKYASKQMSILRSGDMVIDDPLEIENHVINYYTNLYAVSNNCVDNGLIAKVIPKIVTDEDNMMLTKIPTMEEVKTAVFSMNGSGAPGPDGFGGSFYQSFWNIIATDVYNSVVQFFHSNWIMPGLNSNLVCLVPKFKEADRIEDYRPIALANFQFKIITKVLSDRLSRIAPKIISPQQRGFIQGRHITDCIFSASEAINLLGKKTYGVQLSVLG</sequence>
<dbReference type="InterPro" id="IPR052343">
    <property type="entry name" value="Retrotransposon-Effector_Assoc"/>
</dbReference>
<protein>
    <recommendedName>
        <fullName evidence="1">Reverse transcriptase domain-containing protein</fullName>
    </recommendedName>
</protein>
<dbReference type="EMBL" id="ASHM01070702">
    <property type="protein sequence ID" value="PNX55219.1"/>
    <property type="molecule type" value="Genomic_DNA"/>
</dbReference>
<dbReference type="Pfam" id="PF00078">
    <property type="entry name" value="RVT_1"/>
    <property type="match status" value="1"/>
</dbReference>
<dbReference type="InterPro" id="IPR000477">
    <property type="entry name" value="RT_dom"/>
</dbReference>
<proteinExistence type="predicted"/>
<organism evidence="2 3">
    <name type="scientific">Trifolium pratense</name>
    <name type="common">Red clover</name>
    <dbReference type="NCBI Taxonomy" id="57577"/>
    <lineage>
        <taxon>Eukaryota</taxon>
        <taxon>Viridiplantae</taxon>
        <taxon>Streptophyta</taxon>
        <taxon>Embryophyta</taxon>
        <taxon>Tracheophyta</taxon>
        <taxon>Spermatophyta</taxon>
        <taxon>Magnoliopsida</taxon>
        <taxon>eudicotyledons</taxon>
        <taxon>Gunneridae</taxon>
        <taxon>Pentapetalae</taxon>
        <taxon>rosids</taxon>
        <taxon>fabids</taxon>
        <taxon>Fabales</taxon>
        <taxon>Fabaceae</taxon>
        <taxon>Papilionoideae</taxon>
        <taxon>50 kb inversion clade</taxon>
        <taxon>NPAAA clade</taxon>
        <taxon>Hologalegina</taxon>
        <taxon>IRL clade</taxon>
        <taxon>Trifolieae</taxon>
        <taxon>Trifolium</taxon>
    </lineage>
</organism>
<feature type="domain" description="Reverse transcriptase" evidence="1">
    <location>
        <begin position="255"/>
        <end position="323"/>
    </location>
</feature>
<dbReference type="AlphaFoldDB" id="A0A2K3JMG9"/>
<accession>A0A2K3JMG9</accession>
<feature type="non-terminal residue" evidence="2">
    <location>
        <position position="1"/>
    </location>
</feature>
<evidence type="ECO:0000313" key="2">
    <source>
        <dbReference type="EMBL" id="PNX55219.1"/>
    </source>
</evidence>
<reference evidence="2 3" key="1">
    <citation type="journal article" date="2014" name="Am. J. Bot.">
        <title>Genome assembly and annotation for red clover (Trifolium pratense; Fabaceae).</title>
        <authorList>
            <person name="Istvanek J."/>
            <person name="Jaros M."/>
            <person name="Krenek A."/>
            <person name="Repkova J."/>
        </authorList>
    </citation>
    <scope>NUCLEOTIDE SEQUENCE [LARGE SCALE GENOMIC DNA]</scope>
    <source>
        <strain evidence="3">cv. Tatra</strain>
        <tissue evidence="2">Young leaves</tissue>
    </source>
</reference>
<name>A0A2K3JMG9_TRIPR</name>
<reference evidence="2 3" key="2">
    <citation type="journal article" date="2017" name="Front. Plant Sci.">
        <title>Gene Classification and Mining of Molecular Markers Useful in Red Clover (Trifolium pratense) Breeding.</title>
        <authorList>
            <person name="Istvanek J."/>
            <person name="Dluhosova J."/>
            <person name="Dluhos P."/>
            <person name="Patkova L."/>
            <person name="Nedelnik J."/>
            <person name="Repkova J."/>
        </authorList>
    </citation>
    <scope>NUCLEOTIDE SEQUENCE [LARGE SCALE GENOMIC DNA]</scope>
    <source>
        <strain evidence="3">cv. Tatra</strain>
        <tissue evidence="2">Young leaves</tissue>
    </source>
</reference>
<gene>
    <name evidence="2" type="ORF">L195_g048846</name>
</gene>